<keyword evidence="13" id="KW-1185">Reference proteome</keyword>
<feature type="domain" description="NADH:flavin oxidoreductase/NADH oxidase N-terminal" evidence="10">
    <location>
        <begin position="6"/>
        <end position="327"/>
    </location>
</feature>
<dbReference type="Pfam" id="PF07992">
    <property type="entry name" value="Pyr_redox_2"/>
    <property type="match status" value="1"/>
</dbReference>
<evidence type="ECO:0000256" key="2">
    <source>
        <dbReference type="ARBA" id="ARBA00001966"/>
    </source>
</evidence>
<comment type="caution">
    <text evidence="12">The sequence shown here is derived from an EMBL/GenBank/DDBJ whole genome shotgun (WGS) entry which is preliminary data.</text>
</comment>
<dbReference type="SUPFAM" id="SSF51905">
    <property type="entry name" value="FAD/NAD(P)-binding domain"/>
    <property type="match status" value="1"/>
</dbReference>
<proteinExistence type="inferred from homology"/>
<dbReference type="InterPro" id="IPR001155">
    <property type="entry name" value="OxRdtase_FMN_N"/>
</dbReference>
<dbReference type="Pfam" id="PF00724">
    <property type="entry name" value="Oxidored_FMN"/>
    <property type="match status" value="1"/>
</dbReference>
<evidence type="ECO:0000256" key="4">
    <source>
        <dbReference type="ARBA" id="ARBA00022630"/>
    </source>
</evidence>
<comment type="cofactor">
    <cofactor evidence="1">
        <name>FMN</name>
        <dbReference type="ChEBI" id="CHEBI:58210"/>
    </cofactor>
</comment>
<dbReference type="Gene3D" id="3.20.20.70">
    <property type="entry name" value="Aldolase class I"/>
    <property type="match status" value="1"/>
</dbReference>
<evidence type="ECO:0000256" key="7">
    <source>
        <dbReference type="ARBA" id="ARBA00023002"/>
    </source>
</evidence>
<dbReference type="RefSeq" id="WP_345337345.1">
    <property type="nucleotide sequence ID" value="NZ_BAABJZ010000106.1"/>
</dbReference>
<evidence type="ECO:0000256" key="8">
    <source>
        <dbReference type="ARBA" id="ARBA00023004"/>
    </source>
</evidence>
<name>A0ABP9FHC7_9GAMM</name>
<protein>
    <submittedName>
        <fullName evidence="12">NADPH-dependent 2,4-dienoyl-CoA reductase</fullName>
    </submittedName>
</protein>
<evidence type="ECO:0000256" key="3">
    <source>
        <dbReference type="ARBA" id="ARBA00011048"/>
    </source>
</evidence>
<comment type="similarity">
    <text evidence="3">In the N-terminal section; belongs to the NADH:flavin oxidoreductase/NADH oxidase family.</text>
</comment>
<evidence type="ECO:0000259" key="11">
    <source>
        <dbReference type="Pfam" id="PF07992"/>
    </source>
</evidence>
<evidence type="ECO:0000256" key="1">
    <source>
        <dbReference type="ARBA" id="ARBA00001917"/>
    </source>
</evidence>
<dbReference type="Gene3D" id="3.40.50.720">
    <property type="entry name" value="NAD(P)-binding Rossmann-like Domain"/>
    <property type="match status" value="1"/>
</dbReference>
<dbReference type="InterPro" id="IPR036188">
    <property type="entry name" value="FAD/NAD-bd_sf"/>
</dbReference>
<evidence type="ECO:0000256" key="5">
    <source>
        <dbReference type="ARBA" id="ARBA00022643"/>
    </source>
</evidence>
<dbReference type="Proteomes" id="UP001499988">
    <property type="component" value="Unassembled WGS sequence"/>
</dbReference>
<dbReference type="SUPFAM" id="SSF51395">
    <property type="entry name" value="FMN-linked oxidoreductases"/>
    <property type="match status" value="1"/>
</dbReference>
<evidence type="ECO:0000256" key="9">
    <source>
        <dbReference type="ARBA" id="ARBA00023014"/>
    </source>
</evidence>
<sequence length="670" mass="73115">MSYPNLLEPLDLGFTQLKNRVLMGSMHTGLEEEKGGFAKLAAFYAERAKGGVGLMVTGGISPNFRGRLYPHASQLSFSWQVKKHRLITDAVHAEGGKICMQILHAGRYGYHPLCVAPSAIKSPISKFKPKALSLGAIKSTVRDYARSAKLAQKAGYDGVEVMGSEGYFLNQFLCRHTNHRQDQYGGSLENRARLALEAVRAIRDEVGEQFILIFRLSMLDLVEGGNHWDEVLKLAKWLEQAGVTIINTGIGWHEARVPTIATSVPRAVFAGITERLRQHVSVPVIATNRINTPEIAEQILAGGQADMVSMARPLLADPHFVNKAAAGERADINVCIGCNQGCLDHTFKLKRATCLVNPFACYETDLFLPAAEKRQRVAVVGAGPAGMASACYAAERGFEVVLFEARAELGGQFNLAAQIPGKEEFQETLAYFRHRLEKFGVEVKLNCKASPDTLQGFDRVLLATGVTPRVPQFSGVERAVTYQQVLRGEVEVGRSVALVGAGGIGFDMAEYLSEPHESPTLHPQQWLAQWGIDLDYEENGGLTERHSSAFESAREIFLLQRKTTKPGAGLGKTTGWIHRAVLKDRGVNTLIGVSYHKLDEQGLHIERDGKAQCLAVDSVVLCAGQESNRSLADELDQHQIAYQLVGGADLAAELDAKRAIRQAADVVAAL</sequence>
<dbReference type="PRINTS" id="PR00368">
    <property type="entry name" value="FADPNR"/>
</dbReference>
<keyword evidence="9" id="KW-0411">Iron-sulfur</keyword>
<dbReference type="PANTHER" id="PTHR42917:SF2">
    <property type="entry name" value="2,4-DIENOYL-COA REDUCTASE [(2E)-ENOYL-COA-PRODUCING]"/>
    <property type="match status" value="1"/>
</dbReference>
<keyword evidence="5" id="KW-0288">FMN</keyword>
<comment type="cofactor">
    <cofactor evidence="2">
        <name>[4Fe-4S] cluster</name>
        <dbReference type="ChEBI" id="CHEBI:49883"/>
    </cofactor>
</comment>
<keyword evidence="8" id="KW-0408">Iron</keyword>
<evidence type="ECO:0000259" key="10">
    <source>
        <dbReference type="Pfam" id="PF00724"/>
    </source>
</evidence>
<dbReference type="InterPro" id="IPR023753">
    <property type="entry name" value="FAD/NAD-binding_dom"/>
</dbReference>
<keyword evidence="4" id="KW-0285">Flavoprotein</keyword>
<dbReference type="EMBL" id="BAABJZ010000106">
    <property type="protein sequence ID" value="GAA4902386.1"/>
    <property type="molecule type" value="Genomic_DNA"/>
</dbReference>
<dbReference type="InterPro" id="IPR051793">
    <property type="entry name" value="NADH:flavin_oxidoreductase"/>
</dbReference>
<dbReference type="CDD" id="cd02930">
    <property type="entry name" value="DCR_FMN"/>
    <property type="match status" value="1"/>
</dbReference>
<feature type="domain" description="FAD/NAD(P)-binding" evidence="11">
    <location>
        <begin position="376"/>
        <end position="635"/>
    </location>
</feature>
<evidence type="ECO:0000313" key="12">
    <source>
        <dbReference type="EMBL" id="GAA4902386.1"/>
    </source>
</evidence>
<evidence type="ECO:0000313" key="13">
    <source>
        <dbReference type="Proteomes" id="UP001499988"/>
    </source>
</evidence>
<dbReference type="SUPFAM" id="SSF51971">
    <property type="entry name" value="Nucleotide-binding domain"/>
    <property type="match status" value="1"/>
</dbReference>
<gene>
    <name evidence="12" type="ORF">GCM10023333_40560</name>
</gene>
<dbReference type="PRINTS" id="PR00411">
    <property type="entry name" value="PNDRDTASEI"/>
</dbReference>
<evidence type="ECO:0000256" key="6">
    <source>
        <dbReference type="ARBA" id="ARBA00022723"/>
    </source>
</evidence>
<dbReference type="InterPro" id="IPR013785">
    <property type="entry name" value="Aldolase_TIM"/>
</dbReference>
<dbReference type="PANTHER" id="PTHR42917">
    <property type="entry name" value="2,4-DIENOYL-COA REDUCTASE"/>
    <property type="match status" value="1"/>
</dbReference>
<dbReference type="Gene3D" id="3.50.50.60">
    <property type="entry name" value="FAD/NAD(P)-binding domain"/>
    <property type="match status" value="1"/>
</dbReference>
<reference evidence="13" key="1">
    <citation type="journal article" date="2019" name="Int. J. Syst. Evol. Microbiol.">
        <title>The Global Catalogue of Microorganisms (GCM) 10K type strain sequencing project: providing services to taxonomists for standard genome sequencing and annotation.</title>
        <authorList>
            <consortium name="The Broad Institute Genomics Platform"/>
            <consortium name="The Broad Institute Genome Sequencing Center for Infectious Disease"/>
            <person name="Wu L."/>
            <person name="Ma J."/>
        </authorList>
    </citation>
    <scope>NUCLEOTIDE SEQUENCE [LARGE SCALE GENOMIC DNA]</scope>
    <source>
        <strain evidence="13">JCM 18401</strain>
    </source>
</reference>
<accession>A0ABP9FHC7</accession>
<organism evidence="12 13">
    <name type="scientific">Ferrimonas pelagia</name>
    <dbReference type="NCBI Taxonomy" id="1177826"/>
    <lineage>
        <taxon>Bacteria</taxon>
        <taxon>Pseudomonadati</taxon>
        <taxon>Pseudomonadota</taxon>
        <taxon>Gammaproteobacteria</taxon>
        <taxon>Alteromonadales</taxon>
        <taxon>Ferrimonadaceae</taxon>
        <taxon>Ferrimonas</taxon>
    </lineage>
</organism>
<keyword evidence="7" id="KW-0560">Oxidoreductase</keyword>
<keyword evidence="6" id="KW-0479">Metal-binding</keyword>